<comment type="caution">
    <text evidence="2">The sequence shown here is derived from an EMBL/GenBank/DDBJ whole genome shotgun (WGS) entry which is preliminary data.</text>
</comment>
<dbReference type="Proteomes" id="UP001162164">
    <property type="component" value="Unassembled WGS sequence"/>
</dbReference>
<dbReference type="PANTHER" id="PTHR11733:SF133">
    <property type="entry name" value="PHOSPHATE-REGULATING NEUTRAL ENDOPEPTIDASE PHEX"/>
    <property type="match status" value="1"/>
</dbReference>
<evidence type="ECO:0000313" key="3">
    <source>
        <dbReference type="Proteomes" id="UP001162164"/>
    </source>
</evidence>
<name>A0ABQ9JYJ3_9CUCU</name>
<evidence type="ECO:0000313" key="2">
    <source>
        <dbReference type="EMBL" id="KAJ8983446.1"/>
    </source>
</evidence>
<accession>A0ABQ9JYJ3</accession>
<protein>
    <recommendedName>
        <fullName evidence="1">Peptidase M13 C-terminal domain-containing protein</fullName>
    </recommendedName>
</protein>
<dbReference type="EMBL" id="JAPWTJ010000074">
    <property type="protein sequence ID" value="KAJ8983446.1"/>
    <property type="molecule type" value="Genomic_DNA"/>
</dbReference>
<dbReference type="InterPro" id="IPR024079">
    <property type="entry name" value="MetalloPept_cat_dom_sf"/>
</dbReference>
<dbReference type="Gene3D" id="3.40.390.10">
    <property type="entry name" value="Collagenase (Catalytic Domain)"/>
    <property type="match status" value="1"/>
</dbReference>
<dbReference type="PROSITE" id="PS51885">
    <property type="entry name" value="NEPRILYSIN"/>
    <property type="match status" value="1"/>
</dbReference>
<evidence type="ECO:0000259" key="1">
    <source>
        <dbReference type="Pfam" id="PF01431"/>
    </source>
</evidence>
<dbReference type="Pfam" id="PF01431">
    <property type="entry name" value="Peptidase_M13"/>
    <property type="match status" value="1"/>
</dbReference>
<reference evidence="2" key="1">
    <citation type="journal article" date="2023" name="Insect Mol. Biol.">
        <title>Genome sequencing provides insights into the evolution of gene families encoding plant cell wall-degrading enzymes in longhorned beetles.</title>
        <authorList>
            <person name="Shin N.R."/>
            <person name="Okamura Y."/>
            <person name="Kirsch R."/>
            <person name="Pauchet Y."/>
        </authorList>
    </citation>
    <scope>NUCLEOTIDE SEQUENCE</scope>
    <source>
        <strain evidence="2">MMC_N1</strain>
    </source>
</reference>
<organism evidence="2 3">
    <name type="scientific">Molorchus minor</name>
    <dbReference type="NCBI Taxonomy" id="1323400"/>
    <lineage>
        <taxon>Eukaryota</taxon>
        <taxon>Metazoa</taxon>
        <taxon>Ecdysozoa</taxon>
        <taxon>Arthropoda</taxon>
        <taxon>Hexapoda</taxon>
        <taxon>Insecta</taxon>
        <taxon>Pterygota</taxon>
        <taxon>Neoptera</taxon>
        <taxon>Endopterygota</taxon>
        <taxon>Coleoptera</taxon>
        <taxon>Polyphaga</taxon>
        <taxon>Cucujiformia</taxon>
        <taxon>Chrysomeloidea</taxon>
        <taxon>Cerambycidae</taxon>
        <taxon>Lamiinae</taxon>
        <taxon>Monochamini</taxon>
        <taxon>Molorchus</taxon>
    </lineage>
</organism>
<proteinExistence type="predicted"/>
<feature type="domain" description="Peptidase M13 C-terminal" evidence="1">
    <location>
        <begin position="6"/>
        <end position="88"/>
    </location>
</feature>
<dbReference type="PANTHER" id="PTHR11733">
    <property type="entry name" value="ZINC METALLOPROTEASE FAMILY M13 NEPRILYSIN-RELATED"/>
    <property type="match status" value="1"/>
</dbReference>
<gene>
    <name evidence="2" type="ORF">NQ317_013319</name>
</gene>
<dbReference type="InterPro" id="IPR018497">
    <property type="entry name" value="Peptidase_M13_C"/>
</dbReference>
<sequence>MNYVKKFGEEPKLPGFENFTSYQLFFIAYGSIWCESISIEDLRLQVEYDEHCPNSIRVLGTLQNSEDFAKVFNCPRGSYMNPERKCRIW</sequence>
<keyword evidence="3" id="KW-1185">Reference proteome</keyword>
<dbReference type="SUPFAM" id="SSF55486">
    <property type="entry name" value="Metalloproteases ('zincins'), catalytic domain"/>
    <property type="match status" value="1"/>
</dbReference>
<dbReference type="InterPro" id="IPR000718">
    <property type="entry name" value="Peptidase_M13"/>
</dbReference>